<gene>
    <name evidence="12" type="ORF">CSSPJE1EN1_LOCUS29069</name>
</gene>
<evidence type="ECO:0000256" key="2">
    <source>
        <dbReference type="ARBA" id="ARBA00005420"/>
    </source>
</evidence>
<dbReference type="CDD" id="cd07987">
    <property type="entry name" value="LPLAT_MGAT-like"/>
    <property type="match status" value="1"/>
</dbReference>
<evidence type="ECO:0000256" key="5">
    <source>
        <dbReference type="ARBA" id="ARBA00022692"/>
    </source>
</evidence>
<evidence type="ECO:0000256" key="6">
    <source>
        <dbReference type="ARBA" id="ARBA00022824"/>
    </source>
</evidence>
<dbReference type="PANTHER" id="PTHR12317:SF63">
    <property type="entry name" value="DIACYLGLYCEROL O-ACYLTRANSFERASE 2"/>
    <property type="match status" value="1"/>
</dbReference>
<keyword evidence="9 11" id="KW-0472">Membrane</keyword>
<reference evidence="12" key="1">
    <citation type="submission" date="2024-02" db="EMBL/GenBank/DDBJ databases">
        <authorList>
            <consortium name="ELIXIR-Norway"/>
            <consortium name="Elixir Norway"/>
        </authorList>
    </citation>
    <scope>NUCLEOTIDE SEQUENCE</scope>
</reference>
<dbReference type="Proteomes" id="UP001497444">
    <property type="component" value="Unassembled WGS sequence"/>
</dbReference>
<keyword evidence="13" id="KW-1185">Reference proteome</keyword>
<keyword evidence="10" id="KW-0012">Acyltransferase</keyword>
<accession>A0ABP0VIH1</accession>
<dbReference type="EC" id="2.3.1.-" evidence="11"/>
<proteinExistence type="inferred from homology"/>
<evidence type="ECO:0000256" key="4">
    <source>
        <dbReference type="ARBA" id="ARBA00022679"/>
    </source>
</evidence>
<sequence>MAGSGVKKLEKGTGTTRIWSHLALLMWMGGIHVNFFVVALILAKLRSTWGITLLAVWIALIFIPAQLDGPVGQIVAKFICKYAPKYFPITVIFEDAGSLDPDRCYVIAAEPHSVLPIGIIVLTPQSGFLPLTKIRALASTAVFWTPILRHIWTWLGLVPVSRRHFSKLLEAGYSCILVPGGVQECLYMEPDREVVYLKNRFGFVKIAMQAGAAVVPCFCFGQTNIYHWWKPSGKWYNQMSRKLGFTPLVFWGRFGGPVPFQKPLYFVVGKPINVTKNPSPTNEEIAVVHEQYVRAVEELFEKHKVAAGFKDTSLYVY</sequence>
<dbReference type="Pfam" id="PF03982">
    <property type="entry name" value="DAGAT"/>
    <property type="match status" value="1"/>
</dbReference>
<dbReference type="PANTHER" id="PTHR12317">
    <property type="entry name" value="DIACYLGLYCEROL O-ACYLTRANSFERASE"/>
    <property type="match status" value="1"/>
</dbReference>
<dbReference type="SUPFAM" id="SSF69593">
    <property type="entry name" value="Glycerol-3-phosphate (1)-acyltransferase"/>
    <property type="match status" value="1"/>
</dbReference>
<dbReference type="InterPro" id="IPR007130">
    <property type="entry name" value="DAGAT"/>
</dbReference>
<evidence type="ECO:0000256" key="3">
    <source>
        <dbReference type="ARBA" id="ARBA00022516"/>
    </source>
</evidence>
<name>A0ABP0VIH1_9BRYO</name>
<evidence type="ECO:0000313" key="13">
    <source>
        <dbReference type="Proteomes" id="UP001497444"/>
    </source>
</evidence>
<protein>
    <recommendedName>
        <fullName evidence="11">Acyltransferase</fullName>
        <ecNumber evidence="11">2.3.1.-</ecNumber>
    </recommendedName>
</protein>
<feature type="transmembrane region" description="Helical" evidence="11">
    <location>
        <begin position="49"/>
        <end position="67"/>
    </location>
</feature>
<keyword evidence="6 11" id="KW-0256">Endoplasmic reticulum</keyword>
<keyword evidence="4 11" id="KW-0808">Transferase</keyword>
<dbReference type="EMBL" id="CAXAQS010000931">
    <property type="protein sequence ID" value="CAK9253691.1"/>
    <property type="molecule type" value="Genomic_DNA"/>
</dbReference>
<comment type="similarity">
    <text evidence="2 11">Belongs to the diacylglycerol acyltransferase family.</text>
</comment>
<keyword evidence="7 11" id="KW-1133">Transmembrane helix</keyword>
<feature type="transmembrane region" description="Helical" evidence="11">
    <location>
        <begin position="18"/>
        <end position="42"/>
    </location>
</feature>
<evidence type="ECO:0000256" key="1">
    <source>
        <dbReference type="ARBA" id="ARBA00004477"/>
    </source>
</evidence>
<keyword evidence="3" id="KW-0444">Lipid biosynthesis</keyword>
<evidence type="ECO:0000256" key="9">
    <source>
        <dbReference type="ARBA" id="ARBA00023136"/>
    </source>
</evidence>
<evidence type="ECO:0000256" key="7">
    <source>
        <dbReference type="ARBA" id="ARBA00022989"/>
    </source>
</evidence>
<evidence type="ECO:0000256" key="8">
    <source>
        <dbReference type="ARBA" id="ARBA00023098"/>
    </source>
</evidence>
<comment type="caution">
    <text evidence="12">The sequence shown here is derived from an EMBL/GenBank/DDBJ whole genome shotgun (WGS) entry which is preliminary data.</text>
</comment>
<comment type="subcellular location">
    <subcellularLocation>
        <location evidence="1 11">Endoplasmic reticulum membrane</location>
        <topology evidence="1 11">Multi-pass membrane protein</topology>
    </subcellularLocation>
</comment>
<organism evidence="12 13">
    <name type="scientific">Sphagnum jensenii</name>
    <dbReference type="NCBI Taxonomy" id="128206"/>
    <lineage>
        <taxon>Eukaryota</taxon>
        <taxon>Viridiplantae</taxon>
        <taxon>Streptophyta</taxon>
        <taxon>Embryophyta</taxon>
        <taxon>Bryophyta</taxon>
        <taxon>Sphagnophytina</taxon>
        <taxon>Sphagnopsida</taxon>
        <taxon>Sphagnales</taxon>
        <taxon>Sphagnaceae</taxon>
        <taxon>Sphagnum</taxon>
    </lineage>
</organism>
<keyword evidence="8" id="KW-0443">Lipid metabolism</keyword>
<evidence type="ECO:0000256" key="11">
    <source>
        <dbReference type="RuleBase" id="RU367023"/>
    </source>
</evidence>
<keyword evidence="5 11" id="KW-0812">Transmembrane</keyword>
<evidence type="ECO:0000256" key="10">
    <source>
        <dbReference type="ARBA" id="ARBA00023315"/>
    </source>
</evidence>
<evidence type="ECO:0000313" key="12">
    <source>
        <dbReference type="EMBL" id="CAK9253691.1"/>
    </source>
</evidence>